<evidence type="ECO:0000256" key="4">
    <source>
        <dbReference type="PROSITE-ProRule" id="PRU00169"/>
    </source>
</evidence>
<protein>
    <recommendedName>
        <fullName evidence="1">Stage 0 sporulation protein A homolog</fullName>
    </recommendedName>
</protein>
<dbReference type="Proteomes" id="UP000011728">
    <property type="component" value="Chromosome"/>
</dbReference>
<name>M1MGV4_9CLOT</name>
<dbReference type="RefSeq" id="WP_015390507.1">
    <property type="nucleotide sequence ID" value="NC_020291.1"/>
</dbReference>
<evidence type="ECO:0000256" key="2">
    <source>
        <dbReference type="ARBA" id="ARBA00022553"/>
    </source>
</evidence>
<keyword evidence="7" id="KW-1185">Reference proteome</keyword>
<dbReference type="InterPro" id="IPR001789">
    <property type="entry name" value="Sig_transdc_resp-reg_receiver"/>
</dbReference>
<feature type="domain" description="Response regulatory" evidence="5">
    <location>
        <begin position="6"/>
        <end position="121"/>
    </location>
</feature>
<dbReference type="PROSITE" id="PS50110">
    <property type="entry name" value="RESPONSE_REGULATORY"/>
    <property type="match status" value="1"/>
</dbReference>
<organism evidence="6 7">
    <name type="scientific">Clostridium saccharoperbutylacetonicum N1-4(HMT)</name>
    <dbReference type="NCBI Taxonomy" id="931276"/>
    <lineage>
        <taxon>Bacteria</taxon>
        <taxon>Bacillati</taxon>
        <taxon>Bacillota</taxon>
        <taxon>Clostridia</taxon>
        <taxon>Eubacteriales</taxon>
        <taxon>Clostridiaceae</taxon>
        <taxon>Clostridium</taxon>
    </lineage>
</organism>
<dbReference type="PANTHER" id="PTHR44591:SF19">
    <property type="entry name" value="TWO-COMPONENT RESPONSE REGULATOR-RELATED"/>
    <property type="match status" value="1"/>
</dbReference>
<dbReference type="KEGG" id="csr:Cspa_c03630"/>
<dbReference type="STRING" id="36745.CLSAP_03580"/>
<reference evidence="6 7" key="1">
    <citation type="submission" date="2013-02" db="EMBL/GenBank/DDBJ databases">
        <title>Genome sequence of Clostridium saccharoperbutylacetonicum N1-4(HMT).</title>
        <authorList>
            <person name="Poehlein A."/>
            <person name="Daniel R."/>
        </authorList>
    </citation>
    <scope>NUCLEOTIDE SEQUENCE [LARGE SCALE GENOMIC DNA]</scope>
    <source>
        <strain evidence="7">N1-4(HMT)</strain>
    </source>
</reference>
<evidence type="ECO:0000256" key="3">
    <source>
        <dbReference type="ARBA" id="ARBA00024867"/>
    </source>
</evidence>
<proteinExistence type="predicted"/>
<dbReference type="InterPro" id="IPR050595">
    <property type="entry name" value="Bact_response_regulator"/>
</dbReference>
<gene>
    <name evidence="6" type="ORF">Cspa_c03630</name>
</gene>
<dbReference type="EMBL" id="CP004121">
    <property type="protein sequence ID" value="AGF54181.1"/>
    <property type="molecule type" value="Genomic_DNA"/>
</dbReference>
<dbReference type="OrthoDB" id="9802066at2"/>
<dbReference type="SUPFAM" id="SSF52172">
    <property type="entry name" value="CheY-like"/>
    <property type="match status" value="1"/>
</dbReference>
<accession>M1MGV4</accession>
<sequence length="206" mass="24016">MSNKHAVLFVDDQKDILILIERILKNEDYTKFFANGPKEALDILEKESIDVIVTDMLMPDIGGLQFLEILKLKYPSIVRVVLSGYAQVPFIVEAINKGDIFRYITKPWKVTDNGKMIIRDAIQYSDYIKRYGTYYKPISGFSFTEENIKDIMSSYNKEFFITVDDKLVLKSDTITELVINEEIAEKELILYNKHKINNDSYIYIKK</sequence>
<evidence type="ECO:0000259" key="5">
    <source>
        <dbReference type="PROSITE" id="PS50110"/>
    </source>
</evidence>
<dbReference type="PATRIC" id="fig|931276.5.peg.343"/>
<evidence type="ECO:0000256" key="1">
    <source>
        <dbReference type="ARBA" id="ARBA00018672"/>
    </source>
</evidence>
<dbReference type="InterPro" id="IPR011006">
    <property type="entry name" value="CheY-like_superfamily"/>
</dbReference>
<feature type="modified residue" description="4-aspartylphosphate" evidence="4">
    <location>
        <position position="55"/>
    </location>
</feature>
<dbReference type="SMART" id="SM00448">
    <property type="entry name" value="REC"/>
    <property type="match status" value="1"/>
</dbReference>
<dbReference type="AlphaFoldDB" id="M1MGV4"/>
<evidence type="ECO:0000313" key="7">
    <source>
        <dbReference type="Proteomes" id="UP000011728"/>
    </source>
</evidence>
<comment type="function">
    <text evidence="3">May play the central regulatory role in sporulation. It may be an element of the effector pathway responsible for the activation of sporulation genes in response to nutritional stress. Spo0A may act in concert with spo0H (a sigma factor) to control the expression of some genes that are critical to the sporulation process.</text>
</comment>
<evidence type="ECO:0000313" key="6">
    <source>
        <dbReference type="EMBL" id="AGF54181.1"/>
    </source>
</evidence>
<dbReference type="eggNOG" id="COG2204">
    <property type="taxonomic scope" value="Bacteria"/>
</dbReference>
<dbReference type="Pfam" id="PF00072">
    <property type="entry name" value="Response_reg"/>
    <property type="match status" value="1"/>
</dbReference>
<dbReference type="PANTHER" id="PTHR44591">
    <property type="entry name" value="STRESS RESPONSE REGULATOR PROTEIN 1"/>
    <property type="match status" value="1"/>
</dbReference>
<dbReference type="Gene3D" id="3.40.50.2300">
    <property type="match status" value="1"/>
</dbReference>
<dbReference type="HOGENOM" id="CLU_1330020_0_0_9"/>
<keyword evidence="2 4" id="KW-0597">Phosphoprotein</keyword>
<dbReference type="GO" id="GO:0000160">
    <property type="term" value="P:phosphorelay signal transduction system"/>
    <property type="evidence" value="ECO:0007669"/>
    <property type="project" value="InterPro"/>
</dbReference>
<dbReference type="CDD" id="cd17569">
    <property type="entry name" value="REC_HupR-like"/>
    <property type="match status" value="1"/>
</dbReference>